<dbReference type="InterPro" id="IPR033121">
    <property type="entry name" value="PEPTIDASE_A1"/>
</dbReference>
<gene>
    <name evidence="3" type="ORF">NLJ89_g8983</name>
</gene>
<keyword evidence="1" id="KW-0472">Membrane</keyword>
<keyword evidence="1" id="KW-0812">Transmembrane</keyword>
<evidence type="ECO:0000259" key="2">
    <source>
        <dbReference type="Pfam" id="PF00026"/>
    </source>
</evidence>
<name>A0A9W8JU63_9AGAR</name>
<evidence type="ECO:0000256" key="1">
    <source>
        <dbReference type="SAM" id="Phobius"/>
    </source>
</evidence>
<dbReference type="InterPro" id="IPR021109">
    <property type="entry name" value="Peptidase_aspartic_dom_sf"/>
</dbReference>
<dbReference type="EMBL" id="JANKHO010001312">
    <property type="protein sequence ID" value="KAJ3502218.1"/>
    <property type="molecule type" value="Genomic_DNA"/>
</dbReference>
<reference evidence="3" key="1">
    <citation type="submission" date="2022-07" db="EMBL/GenBank/DDBJ databases">
        <title>Genome Sequence of Agrocybe chaxingu.</title>
        <authorList>
            <person name="Buettner E."/>
        </authorList>
    </citation>
    <scope>NUCLEOTIDE SEQUENCE</scope>
    <source>
        <strain evidence="3">MP-N11</strain>
    </source>
</reference>
<evidence type="ECO:0000313" key="4">
    <source>
        <dbReference type="Proteomes" id="UP001148786"/>
    </source>
</evidence>
<feature type="domain" description="Peptidase A1" evidence="2">
    <location>
        <begin position="62"/>
        <end position="154"/>
    </location>
</feature>
<dbReference type="AlphaFoldDB" id="A0A9W8JU63"/>
<accession>A0A9W8JU63</accession>
<evidence type="ECO:0000313" key="3">
    <source>
        <dbReference type="EMBL" id="KAJ3502218.1"/>
    </source>
</evidence>
<protein>
    <recommendedName>
        <fullName evidence="2">Peptidase A1 domain-containing protein</fullName>
    </recommendedName>
</protein>
<dbReference type="SUPFAM" id="SSF50630">
    <property type="entry name" value="Acid proteases"/>
    <property type="match status" value="1"/>
</dbReference>
<dbReference type="Pfam" id="PF00026">
    <property type="entry name" value="Asp"/>
    <property type="match status" value="1"/>
</dbReference>
<keyword evidence="1" id="KW-1133">Transmembrane helix</keyword>
<proteinExistence type="predicted"/>
<dbReference type="Gene3D" id="2.40.70.10">
    <property type="entry name" value="Acid Proteases"/>
    <property type="match status" value="1"/>
</dbReference>
<keyword evidence="4" id="KW-1185">Reference proteome</keyword>
<organism evidence="3 4">
    <name type="scientific">Agrocybe chaxingu</name>
    <dbReference type="NCBI Taxonomy" id="84603"/>
    <lineage>
        <taxon>Eukaryota</taxon>
        <taxon>Fungi</taxon>
        <taxon>Dikarya</taxon>
        <taxon>Basidiomycota</taxon>
        <taxon>Agaricomycotina</taxon>
        <taxon>Agaricomycetes</taxon>
        <taxon>Agaricomycetidae</taxon>
        <taxon>Agaricales</taxon>
        <taxon>Agaricineae</taxon>
        <taxon>Strophariaceae</taxon>
        <taxon>Agrocybe</taxon>
    </lineage>
</organism>
<feature type="transmembrane region" description="Helical" evidence="1">
    <location>
        <begin position="239"/>
        <end position="258"/>
    </location>
</feature>
<dbReference type="Proteomes" id="UP001148786">
    <property type="component" value="Unassembled WGS sequence"/>
</dbReference>
<dbReference type="OrthoDB" id="3089at2759"/>
<sequence>MVSVTLQRNTVDIGGNIGMLSIGELPPGVNASELTWVPLRAYDYDDGGIPGPPDAPNEVYPITWEVMLDDVYLDGERLPRSTLSSSTIGLSALIDTGNSLLRGPADVVAYVQSKLGNAGLFECDEPHSLEFEIGGRRFPVDPRDFVTQAFTDNETHATRTSSPRTAEGFLSTVPSNANDLLRAAVAAAARADDNFPAISQIAPSGTATPGLTDSNGIPQATAAFNGAAGAFGRLTAGSLASVVVINTFAVVGGLWVLGL</sequence>
<comment type="caution">
    <text evidence="3">The sequence shown here is derived from an EMBL/GenBank/DDBJ whole genome shotgun (WGS) entry which is preliminary data.</text>
</comment>